<reference evidence="3" key="1">
    <citation type="submission" date="2016-10" db="EMBL/GenBank/DDBJ databases">
        <authorList>
            <person name="Varghese N."/>
            <person name="Submissions S."/>
        </authorList>
    </citation>
    <scope>NUCLEOTIDE SEQUENCE [LARGE SCALE GENOMIC DNA]</scope>
    <source>
        <strain evidence="3">DSM 23925</strain>
    </source>
</reference>
<keyword evidence="3" id="KW-1185">Reference proteome</keyword>
<gene>
    <name evidence="2" type="ORF">SAMN04487989_102313</name>
</gene>
<evidence type="ECO:0000313" key="3">
    <source>
        <dbReference type="Proteomes" id="UP000198705"/>
    </source>
</evidence>
<accession>A0A1I5AVM5</accession>
<evidence type="ECO:0000313" key="2">
    <source>
        <dbReference type="EMBL" id="SFN66503.1"/>
    </source>
</evidence>
<dbReference type="NCBIfam" id="NF047765">
    <property type="entry name" value="LIC_13387_fam"/>
    <property type="match status" value="1"/>
</dbReference>
<sequence>MMLIAKYLWINGAIIFIVLGSVHLFYTFFTNKFYSRNTHVNAEMKSSHPILTQSTLILIYH</sequence>
<feature type="transmembrane region" description="Helical" evidence="1">
    <location>
        <begin position="7"/>
        <end position="29"/>
    </location>
</feature>
<evidence type="ECO:0000256" key="1">
    <source>
        <dbReference type="SAM" id="Phobius"/>
    </source>
</evidence>
<name>A0A1I5AVM5_9FLAO</name>
<keyword evidence="1" id="KW-0472">Membrane</keyword>
<dbReference type="AlphaFoldDB" id="A0A1I5AVM5"/>
<proteinExistence type="predicted"/>
<organism evidence="2 3">
    <name type="scientific">Bizionia echini</name>
    <dbReference type="NCBI Taxonomy" id="649333"/>
    <lineage>
        <taxon>Bacteria</taxon>
        <taxon>Pseudomonadati</taxon>
        <taxon>Bacteroidota</taxon>
        <taxon>Flavobacteriia</taxon>
        <taxon>Flavobacteriales</taxon>
        <taxon>Flavobacteriaceae</taxon>
        <taxon>Bizionia</taxon>
    </lineage>
</organism>
<dbReference type="EMBL" id="FOVN01000002">
    <property type="protein sequence ID" value="SFN66503.1"/>
    <property type="molecule type" value="Genomic_DNA"/>
</dbReference>
<keyword evidence="1" id="KW-0812">Transmembrane</keyword>
<dbReference type="Proteomes" id="UP000198705">
    <property type="component" value="Unassembled WGS sequence"/>
</dbReference>
<protein>
    <submittedName>
        <fullName evidence="2">Uncharacterized protein</fullName>
    </submittedName>
</protein>
<keyword evidence="1" id="KW-1133">Transmembrane helix</keyword>
<dbReference type="InterPro" id="IPR058068">
    <property type="entry name" value="LIC_13387-like"/>
</dbReference>
<dbReference type="STRING" id="649333.SAMN04487989_102313"/>